<evidence type="ECO:0000256" key="2">
    <source>
        <dbReference type="SAM" id="Phobius"/>
    </source>
</evidence>
<organism evidence="3 4">
    <name type="scientific">Dissostichus eleginoides</name>
    <name type="common">Patagonian toothfish</name>
    <name type="synonym">Dissostichus amissus</name>
    <dbReference type="NCBI Taxonomy" id="100907"/>
    <lineage>
        <taxon>Eukaryota</taxon>
        <taxon>Metazoa</taxon>
        <taxon>Chordata</taxon>
        <taxon>Craniata</taxon>
        <taxon>Vertebrata</taxon>
        <taxon>Euteleostomi</taxon>
        <taxon>Actinopterygii</taxon>
        <taxon>Neopterygii</taxon>
        <taxon>Teleostei</taxon>
        <taxon>Neoteleostei</taxon>
        <taxon>Acanthomorphata</taxon>
        <taxon>Eupercaria</taxon>
        <taxon>Perciformes</taxon>
        <taxon>Notothenioidei</taxon>
        <taxon>Nototheniidae</taxon>
        <taxon>Dissostichus</taxon>
    </lineage>
</organism>
<keyword evidence="2" id="KW-0472">Membrane</keyword>
<feature type="transmembrane region" description="Helical" evidence="2">
    <location>
        <begin position="40"/>
        <end position="61"/>
    </location>
</feature>
<evidence type="ECO:0000256" key="1">
    <source>
        <dbReference type="SAM" id="MobiDB-lite"/>
    </source>
</evidence>
<feature type="region of interest" description="Disordered" evidence="1">
    <location>
        <begin position="73"/>
        <end position="120"/>
    </location>
</feature>
<keyword evidence="2" id="KW-1133">Transmembrane helix</keyword>
<reference evidence="3" key="1">
    <citation type="submission" date="2023-04" db="EMBL/GenBank/DDBJ databases">
        <title>Chromosome-level genome of Chaenocephalus aceratus.</title>
        <authorList>
            <person name="Park H."/>
        </authorList>
    </citation>
    <scope>NUCLEOTIDE SEQUENCE</scope>
    <source>
        <strain evidence="3">DE</strain>
        <tissue evidence="3">Muscle</tissue>
    </source>
</reference>
<sequence length="139" mass="15264">MDLCSKNRTAPVPDGAPPPRVEGPLPRTNGWSWPPHPLQLLAWGLFGFFAVTGLGVFVLCCPPLAPRWVHLHGGHVPVSPGSSPVSRLHRPRRPQREDEKQPGAPPPLRPLQTPARHRELPLLPVPGGRRCEVEALLRV</sequence>
<evidence type="ECO:0000313" key="3">
    <source>
        <dbReference type="EMBL" id="KAK1874868.1"/>
    </source>
</evidence>
<protein>
    <submittedName>
        <fullName evidence="3">Palmitoyltransferase ZDHHC1</fullName>
    </submittedName>
</protein>
<proteinExistence type="predicted"/>
<keyword evidence="4" id="KW-1185">Reference proteome</keyword>
<name>A0AAD9B562_DISEL</name>
<gene>
    <name evidence="3" type="ORF">KUDE01_006615</name>
</gene>
<keyword evidence="2" id="KW-0812">Transmembrane</keyword>
<feature type="region of interest" description="Disordered" evidence="1">
    <location>
        <begin position="1"/>
        <end position="28"/>
    </location>
</feature>
<dbReference type="EMBL" id="JASDAP010000488">
    <property type="protein sequence ID" value="KAK1874868.1"/>
    <property type="molecule type" value="Genomic_DNA"/>
</dbReference>
<dbReference type="Proteomes" id="UP001228049">
    <property type="component" value="Unassembled WGS sequence"/>
</dbReference>
<dbReference type="AlphaFoldDB" id="A0AAD9B562"/>
<accession>A0AAD9B562</accession>
<evidence type="ECO:0000313" key="4">
    <source>
        <dbReference type="Proteomes" id="UP001228049"/>
    </source>
</evidence>
<feature type="compositionally biased region" description="Low complexity" evidence="1">
    <location>
        <begin position="74"/>
        <end position="86"/>
    </location>
</feature>
<comment type="caution">
    <text evidence="3">The sequence shown here is derived from an EMBL/GenBank/DDBJ whole genome shotgun (WGS) entry which is preliminary data.</text>
</comment>